<evidence type="ECO:0000256" key="9">
    <source>
        <dbReference type="SAM" id="MobiDB-lite"/>
    </source>
</evidence>
<evidence type="ECO:0000259" key="12">
    <source>
        <dbReference type="PROSITE" id="PS50050"/>
    </source>
</evidence>
<dbReference type="CDD" id="cd00185">
    <property type="entry name" value="TNFRSF"/>
    <property type="match status" value="1"/>
</dbReference>
<dbReference type="Proteomes" id="UP000261540">
    <property type="component" value="Unplaced"/>
</dbReference>
<evidence type="ECO:0000256" key="3">
    <source>
        <dbReference type="ARBA" id="ARBA00022703"/>
    </source>
</evidence>
<dbReference type="PROSITE" id="PS00652">
    <property type="entry name" value="TNFR_NGFR_1"/>
    <property type="match status" value="1"/>
</dbReference>
<feature type="signal peptide" evidence="11">
    <location>
        <begin position="1"/>
        <end position="21"/>
    </location>
</feature>
<keyword evidence="2" id="KW-0964">Secreted</keyword>
<keyword evidence="5" id="KW-0677">Repeat</keyword>
<feature type="domain" description="TNFR-Cys" evidence="12">
    <location>
        <begin position="155"/>
        <end position="196"/>
    </location>
</feature>
<keyword evidence="3" id="KW-0053">Apoptosis</keyword>
<feature type="chain" id="PRO_5044589395" evidence="11">
    <location>
        <begin position="22"/>
        <end position="375"/>
    </location>
</feature>
<feature type="repeat" description="TNFR-Cys" evidence="8">
    <location>
        <begin position="69"/>
        <end position="110"/>
    </location>
</feature>
<name>A0A3B3STH4_9TELE</name>
<evidence type="ECO:0000256" key="5">
    <source>
        <dbReference type="ARBA" id="ARBA00022737"/>
    </source>
</evidence>
<evidence type="ECO:0000256" key="8">
    <source>
        <dbReference type="PROSITE-ProRule" id="PRU00206"/>
    </source>
</evidence>
<feature type="repeat" description="TNFR-Cys" evidence="8">
    <location>
        <begin position="155"/>
        <end position="196"/>
    </location>
</feature>
<dbReference type="AlphaFoldDB" id="A0A3B3STH4"/>
<feature type="disulfide bond" evidence="8">
    <location>
        <begin position="135"/>
        <end position="153"/>
    </location>
</feature>
<sequence>MLRKILILWLAAFAQLNKVCALPYQAEGTSCKNDNEYLNEELNLCCSKCPPGKRLKVMCTQGRDSDCQPCQPGTFSNKMNYANCHKCQSCRTDDNLVYIQNCTSTTAAICGCQEGWYCRSVISTECKACSRYTSCPPGQGVSVKGAPTSNVKCKACDPGTYSDKHSYTKQCQRHTDCTSQGKAVLHHGNSTADTVCEGATRPVNSYSTPARPAEPSQKPDGFKGSIFVICGIIGTMLVLTVIIIAITLACRIKDGRNTDQEVSKKFLPTKEKTRHPSFSSSSSQSESSHGVWVGPVSKEKNKLNVSFTTTINLHQGASTQAHLIPPLSAAAVSPGKLIKTDSNLSLSQEEMLDTFQKDEGMEVPVAVQESGKAVC</sequence>
<dbReference type="InterPro" id="IPR052459">
    <property type="entry name" value="TNFRSF_decoy_receptor"/>
</dbReference>
<protein>
    <submittedName>
        <fullName evidence="13">Tumor necrosis factor receptor superfamily, member 1B</fullName>
    </submittedName>
</protein>
<feature type="disulfide bond" evidence="8">
    <location>
        <begin position="49"/>
        <end position="67"/>
    </location>
</feature>
<feature type="compositionally biased region" description="Low complexity" evidence="9">
    <location>
        <begin position="277"/>
        <end position="288"/>
    </location>
</feature>
<keyword evidence="4 11" id="KW-0732">Signal</keyword>
<dbReference type="SUPFAM" id="SSF57586">
    <property type="entry name" value="TNF receptor-like"/>
    <property type="match status" value="3"/>
</dbReference>
<feature type="disulfide bond" evidence="8">
    <location>
        <begin position="46"/>
        <end position="59"/>
    </location>
</feature>
<evidence type="ECO:0000256" key="10">
    <source>
        <dbReference type="SAM" id="Phobius"/>
    </source>
</evidence>
<organism evidence="13 14">
    <name type="scientific">Paramormyrops kingsleyae</name>
    <dbReference type="NCBI Taxonomy" id="1676925"/>
    <lineage>
        <taxon>Eukaryota</taxon>
        <taxon>Metazoa</taxon>
        <taxon>Chordata</taxon>
        <taxon>Craniata</taxon>
        <taxon>Vertebrata</taxon>
        <taxon>Euteleostomi</taxon>
        <taxon>Actinopterygii</taxon>
        <taxon>Neopterygii</taxon>
        <taxon>Teleostei</taxon>
        <taxon>Osteoglossocephala</taxon>
        <taxon>Osteoglossomorpha</taxon>
        <taxon>Osteoglossiformes</taxon>
        <taxon>Mormyridae</taxon>
        <taxon>Paramormyrops</taxon>
    </lineage>
</organism>
<dbReference type="Ensembl" id="ENSPKIT00000014522.1">
    <property type="protein sequence ID" value="ENSPKIP00000033630.1"/>
    <property type="gene ID" value="ENSPKIG00000013275.1"/>
</dbReference>
<dbReference type="Gene3D" id="2.10.50.10">
    <property type="entry name" value="Tumor Necrosis Factor Receptor, subunit A, domain 2"/>
    <property type="match status" value="3"/>
</dbReference>
<accession>A0A3B3STH4</accession>
<keyword evidence="14" id="KW-1185">Reference proteome</keyword>
<comment type="subcellular location">
    <subcellularLocation>
        <location evidence="1">Secreted</location>
    </subcellularLocation>
</comment>
<evidence type="ECO:0000313" key="13">
    <source>
        <dbReference type="Ensembl" id="ENSPKIP00000033630.1"/>
    </source>
</evidence>
<dbReference type="InterPro" id="IPR001368">
    <property type="entry name" value="TNFR/NGFR_Cys_rich_reg"/>
</dbReference>
<feature type="disulfide bond" evidence="8">
    <location>
        <begin position="156"/>
        <end position="171"/>
    </location>
</feature>
<keyword evidence="10" id="KW-0472">Membrane</keyword>
<keyword evidence="10" id="KW-1133">Transmembrane helix</keyword>
<dbReference type="GeneTree" id="ENSGT00940000166932"/>
<feature type="transmembrane region" description="Helical" evidence="10">
    <location>
        <begin position="226"/>
        <end position="250"/>
    </location>
</feature>
<dbReference type="GO" id="GO:0006915">
    <property type="term" value="P:apoptotic process"/>
    <property type="evidence" value="ECO:0007669"/>
    <property type="project" value="UniProtKB-KW"/>
</dbReference>
<evidence type="ECO:0000256" key="6">
    <source>
        <dbReference type="ARBA" id="ARBA00023157"/>
    </source>
</evidence>
<evidence type="ECO:0000256" key="2">
    <source>
        <dbReference type="ARBA" id="ARBA00022525"/>
    </source>
</evidence>
<proteinExistence type="predicted"/>
<feature type="domain" description="TNFR-Cys" evidence="12">
    <location>
        <begin position="111"/>
        <end position="153"/>
    </location>
</feature>
<dbReference type="Pfam" id="PF00020">
    <property type="entry name" value="TNFR_c6"/>
    <property type="match status" value="2"/>
</dbReference>
<reference evidence="13" key="1">
    <citation type="submission" date="2025-05" db="UniProtKB">
        <authorList>
            <consortium name="Ensembl"/>
        </authorList>
    </citation>
    <scope>IDENTIFICATION</scope>
</reference>
<dbReference type="CTD" id="7133"/>
<dbReference type="SMART" id="SM00208">
    <property type="entry name" value="TNFR"/>
    <property type="match status" value="4"/>
</dbReference>
<comment type="caution">
    <text evidence="8">Lacks conserved residue(s) required for the propagation of feature annotation.</text>
</comment>
<dbReference type="KEGG" id="pki:111857110"/>
<dbReference type="PROSITE" id="PS50050">
    <property type="entry name" value="TNFR_NGFR_2"/>
    <property type="match status" value="4"/>
</dbReference>
<keyword evidence="7" id="KW-0325">Glycoprotein</keyword>
<feature type="domain" description="TNFR-Cys" evidence="12">
    <location>
        <begin position="30"/>
        <end position="67"/>
    </location>
</feature>
<evidence type="ECO:0000256" key="4">
    <source>
        <dbReference type="ARBA" id="ARBA00022729"/>
    </source>
</evidence>
<keyword evidence="6 8" id="KW-1015">Disulfide bond</keyword>
<dbReference type="STRING" id="1676925.ENSPKIP00000033630"/>
<dbReference type="PANTHER" id="PTHR23097">
    <property type="entry name" value="TUMOR NECROSIS FACTOR RECEPTOR SUPERFAMILY MEMBER"/>
    <property type="match status" value="1"/>
</dbReference>
<keyword evidence="10" id="KW-0812">Transmembrane</keyword>
<dbReference type="PANTHER" id="PTHR23097:SF90">
    <property type="entry name" value="TUMOR NECROSIS FACTOR RECEPTOR SUPERFAMILY MEMBER 11B"/>
    <property type="match status" value="1"/>
</dbReference>
<dbReference type="Ensembl" id="ENSPKIT00000014551.1">
    <property type="protein sequence ID" value="ENSPKIP00000033658.1"/>
    <property type="gene ID" value="ENSPKIG00000013275.1"/>
</dbReference>
<evidence type="ECO:0000313" key="14">
    <source>
        <dbReference type="Proteomes" id="UP000261540"/>
    </source>
</evidence>
<evidence type="ECO:0000256" key="11">
    <source>
        <dbReference type="SAM" id="SignalP"/>
    </source>
</evidence>
<feature type="repeat" description="TNFR-Cys" evidence="8">
    <location>
        <begin position="30"/>
        <end position="67"/>
    </location>
</feature>
<dbReference type="OrthoDB" id="8962658at2759"/>
<feature type="region of interest" description="Disordered" evidence="9">
    <location>
        <begin position="263"/>
        <end position="292"/>
    </location>
</feature>
<feature type="domain" description="TNFR-Cys" evidence="12">
    <location>
        <begin position="69"/>
        <end position="110"/>
    </location>
</feature>
<evidence type="ECO:0000256" key="1">
    <source>
        <dbReference type="ARBA" id="ARBA00004613"/>
    </source>
</evidence>
<evidence type="ECO:0000256" key="7">
    <source>
        <dbReference type="ARBA" id="ARBA00023180"/>
    </source>
</evidence>
<dbReference type="GO" id="GO:0005576">
    <property type="term" value="C:extracellular region"/>
    <property type="evidence" value="ECO:0007669"/>
    <property type="project" value="UniProtKB-SubCell"/>
</dbReference>
<feature type="repeat" description="TNFR-Cys" evidence="8">
    <location>
        <begin position="111"/>
        <end position="153"/>
    </location>
</feature>